<dbReference type="GO" id="GO:0000166">
    <property type="term" value="F:nucleotide binding"/>
    <property type="evidence" value="ECO:0007669"/>
    <property type="project" value="InterPro"/>
</dbReference>
<dbReference type="GO" id="GO:0016491">
    <property type="term" value="F:oxidoreductase activity"/>
    <property type="evidence" value="ECO:0007669"/>
    <property type="project" value="UniProtKB-KW"/>
</dbReference>
<dbReference type="PANTHER" id="PTHR22604:SF105">
    <property type="entry name" value="TRANS-1,2-DIHYDROBENZENE-1,2-DIOL DEHYDROGENASE"/>
    <property type="match status" value="1"/>
</dbReference>
<dbReference type="PANTHER" id="PTHR22604">
    <property type="entry name" value="OXIDOREDUCTASES"/>
    <property type="match status" value="1"/>
</dbReference>
<dbReference type="AlphaFoldDB" id="A0A516T9P2"/>
<reference evidence="5" key="1">
    <citation type="journal article" date="2019" name="Org. Lett.">
        <title>Discovery of Druggability-Improved Analogues by Investigation of the LL-D49194?1 Biosynthetic Pathway.</title>
        <authorList>
            <person name="Dong L."/>
            <person name="Shen Y."/>
            <person name="Hou X.-F."/>
            <person name="Li W.-J."/>
            <person name="Tang G.-L."/>
        </authorList>
    </citation>
    <scope>NUCLEOTIDE SEQUENCE</scope>
    <source>
        <strain evidence="5">NRRL15735</strain>
    </source>
</reference>
<dbReference type="InterPro" id="IPR050984">
    <property type="entry name" value="Gfo/Idh/MocA_domain"/>
</dbReference>
<protein>
    <submittedName>
        <fullName evidence="5">dTDP-hexose 3-ketoreductase</fullName>
    </submittedName>
</protein>
<organism evidence="5">
    <name type="scientific">Streptomyces vinaceusdrappus</name>
    <dbReference type="NCBI Taxonomy" id="67376"/>
    <lineage>
        <taxon>Bacteria</taxon>
        <taxon>Bacillati</taxon>
        <taxon>Actinomycetota</taxon>
        <taxon>Actinomycetes</taxon>
        <taxon>Kitasatosporales</taxon>
        <taxon>Streptomycetaceae</taxon>
        <taxon>Streptomyces</taxon>
        <taxon>Streptomyces rochei group</taxon>
    </lineage>
</organism>
<dbReference type="InterPro" id="IPR000683">
    <property type="entry name" value="Gfo/Idh/MocA-like_OxRdtase_N"/>
</dbReference>
<keyword evidence="2" id="KW-0560">Oxidoreductase</keyword>
<dbReference type="EMBL" id="MK501817">
    <property type="protein sequence ID" value="QDQ37889.1"/>
    <property type="molecule type" value="Genomic_DNA"/>
</dbReference>
<feature type="domain" description="Gfo/Idh/MocA-like oxidoreductase N-terminal" evidence="3">
    <location>
        <begin position="5"/>
        <end position="122"/>
    </location>
</feature>
<evidence type="ECO:0000256" key="1">
    <source>
        <dbReference type="ARBA" id="ARBA00010928"/>
    </source>
</evidence>
<feature type="domain" description="GFO/IDH/MocA-like oxidoreductase" evidence="4">
    <location>
        <begin position="134"/>
        <end position="248"/>
    </location>
</feature>
<evidence type="ECO:0000259" key="3">
    <source>
        <dbReference type="Pfam" id="PF01408"/>
    </source>
</evidence>
<dbReference type="Gene3D" id="3.40.50.720">
    <property type="entry name" value="NAD(P)-binding Rossmann-like Domain"/>
    <property type="match status" value="1"/>
</dbReference>
<dbReference type="Gene3D" id="3.30.360.10">
    <property type="entry name" value="Dihydrodipicolinate Reductase, domain 2"/>
    <property type="match status" value="1"/>
</dbReference>
<dbReference type="InterPro" id="IPR055170">
    <property type="entry name" value="GFO_IDH_MocA-like_dom"/>
</dbReference>
<name>A0A516T9P2_9ACTN</name>
<dbReference type="Pfam" id="PF22725">
    <property type="entry name" value="GFO_IDH_MocA_C3"/>
    <property type="match status" value="1"/>
</dbReference>
<evidence type="ECO:0000256" key="2">
    <source>
        <dbReference type="ARBA" id="ARBA00023002"/>
    </source>
</evidence>
<dbReference type="SUPFAM" id="SSF55347">
    <property type="entry name" value="Glyceraldehyde-3-phosphate dehydrogenase-like, C-terminal domain"/>
    <property type="match status" value="1"/>
</dbReference>
<evidence type="ECO:0000259" key="4">
    <source>
        <dbReference type="Pfam" id="PF22725"/>
    </source>
</evidence>
<dbReference type="SUPFAM" id="SSF51735">
    <property type="entry name" value="NAD(P)-binding Rossmann-fold domains"/>
    <property type="match status" value="1"/>
</dbReference>
<dbReference type="InterPro" id="IPR036291">
    <property type="entry name" value="NAD(P)-bd_dom_sf"/>
</dbReference>
<proteinExistence type="inferred from homology"/>
<evidence type="ECO:0000313" key="5">
    <source>
        <dbReference type="EMBL" id="QDQ37889.1"/>
    </source>
</evidence>
<sequence length="322" mass="34043">MTRPLRVGVMGCADIARRRMLPAIARAPQTEIVAVASRQAGRARKLADVYGCRAVQGYEALLTDEGVEAVYVPLPAALHAEWAEAALLAGKHVLVEKPVSLRRETTSRLVELAASRGLALMENVMFVHHGLHAVVRKLLAEGAIGELRAFEAHFMVPRRAMDDIRLRPELGGGALWDTGVYPLRAARYFLGPGLRVAGACLVRGGGHRVDSAGSALLVAPDGTGVHASFGLDHAYRSAYTLWGTGGSIAVDRAFTPPASHRPIIRLDDGSGVRGLAVPAEDQAYNTVMAFAAAARAGGTPDAVCPEQARLLDDVRAAATRGG</sequence>
<dbReference type="Pfam" id="PF01408">
    <property type="entry name" value="GFO_IDH_MocA"/>
    <property type="match status" value="1"/>
</dbReference>
<accession>A0A516T9P2</accession>
<comment type="similarity">
    <text evidence="1">Belongs to the Gfo/Idh/MocA family.</text>
</comment>